<dbReference type="PANTHER" id="PTHR44520">
    <property type="entry name" value="RESPONSE REGULATOR RCP1-RELATED"/>
    <property type="match status" value="1"/>
</dbReference>
<evidence type="ECO:0000313" key="3">
    <source>
        <dbReference type="EMBL" id="KFF03244.1"/>
    </source>
</evidence>
<dbReference type="OrthoDB" id="958614at2"/>
<evidence type="ECO:0000313" key="4">
    <source>
        <dbReference type="Proteomes" id="UP000028715"/>
    </source>
</evidence>
<dbReference type="Proteomes" id="UP000028715">
    <property type="component" value="Unassembled WGS sequence"/>
</dbReference>
<name>A0A085ZFN0_9FLAO</name>
<dbReference type="Pfam" id="PF00072">
    <property type="entry name" value="Response_reg"/>
    <property type="match status" value="1"/>
</dbReference>
<dbReference type="GO" id="GO:0000160">
    <property type="term" value="P:phosphorelay signal transduction system"/>
    <property type="evidence" value="ECO:0007669"/>
    <property type="project" value="InterPro"/>
</dbReference>
<gene>
    <name evidence="3" type="ORF">IW19_20275</name>
</gene>
<dbReference type="GO" id="GO:0016301">
    <property type="term" value="F:kinase activity"/>
    <property type="evidence" value="ECO:0007669"/>
    <property type="project" value="UniProtKB-KW"/>
</dbReference>
<dbReference type="SMART" id="SM00448">
    <property type="entry name" value="REC"/>
    <property type="match status" value="1"/>
</dbReference>
<proteinExistence type="predicted"/>
<keyword evidence="3" id="KW-0418">Kinase</keyword>
<accession>A0A085ZFN0</accession>
<keyword evidence="4" id="KW-1185">Reference proteome</keyword>
<dbReference type="SUPFAM" id="SSF52172">
    <property type="entry name" value="CheY-like"/>
    <property type="match status" value="1"/>
</dbReference>
<evidence type="ECO:0000259" key="2">
    <source>
        <dbReference type="PROSITE" id="PS50110"/>
    </source>
</evidence>
<dbReference type="eggNOG" id="COG0784">
    <property type="taxonomic scope" value="Bacteria"/>
</dbReference>
<dbReference type="InterPro" id="IPR011006">
    <property type="entry name" value="CheY-like_superfamily"/>
</dbReference>
<feature type="domain" description="Response regulatory" evidence="2">
    <location>
        <begin position="6"/>
        <end position="128"/>
    </location>
</feature>
<evidence type="ECO:0000256" key="1">
    <source>
        <dbReference type="PROSITE-ProRule" id="PRU00169"/>
    </source>
</evidence>
<dbReference type="RefSeq" id="WP_035688637.1">
    <property type="nucleotide sequence ID" value="NZ_JPRL01000002.1"/>
</dbReference>
<dbReference type="InterPro" id="IPR052893">
    <property type="entry name" value="TCS_response_regulator"/>
</dbReference>
<keyword evidence="3" id="KW-0808">Transferase</keyword>
<dbReference type="PROSITE" id="PS50110">
    <property type="entry name" value="RESPONSE_REGULATORY"/>
    <property type="match status" value="1"/>
</dbReference>
<dbReference type="EMBL" id="JPRL01000002">
    <property type="protein sequence ID" value="KFF03244.1"/>
    <property type="molecule type" value="Genomic_DNA"/>
</dbReference>
<dbReference type="InterPro" id="IPR001789">
    <property type="entry name" value="Sig_transdc_resp-reg_receiver"/>
</dbReference>
<protein>
    <submittedName>
        <fullName evidence="3">Histidine kinase</fullName>
    </submittedName>
</protein>
<dbReference type="Gene3D" id="3.40.50.2300">
    <property type="match status" value="1"/>
</dbReference>
<dbReference type="AlphaFoldDB" id="A0A085ZFN0"/>
<feature type="modified residue" description="4-aspartylphosphate" evidence="1">
    <location>
        <position position="59"/>
    </location>
</feature>
<sequence>MKISGEIIVIEDDQDDRDFLKDIFDSLGYPNKIVFFEDSSKVLDYLSDVRVNPFMVISDINMPKLNGFELRGKILQDEQVNKKCLPYIFLSTSQNPQNIAQAYSLSVQGYFKKQENFSQYREMIDRIIQYWLVSLTPLPVI</sequence>
<comment type="caution">
    <text evidence="3">The sequence shown here is derived from an EMBL/GenBank/DDBJ whole genome shotgun (WGS) entry which is preliminary data.</text>
</comment>
<reference evidence="3 4" key="1">
    <citation type="submission" date="2014-07" db="EMBL/GenBank/DDBJ databases">
        <title>Genome of Flavobacterium reichenbachii LMG 25512.</title>
        <authorList>
            <person name="Stropko S.J."/>
            <person name="Pipes S.E."/>
            <person name="Newman J.D."/>
        </authorList>
    </citation>
    <scope>NUCLEOTIDE SEQUENCE [LARGE SCALE GENOMIC DNA]</scope>
    <source>
        <strain evidence="3 4">LMG 25512</strain>
    </source>
</reference>
<dbReference type="STRING" id="362418.IW19_20275"/>
<organism evidence="3 4">
    <name type="scientific">Flavobacterium reichenbachii</name>
    <dbReference type="NCBI Taxonomy" id="362418"/>
    <lineage>
        <taxon>Bacteria</taxon>
        <taxon>Pseudomonadati</taxon>
        <taxon>Bacteroidota</taxon>
        <taxon>Flavobacteriia</taxon>
        <taxon>Flavobacteriales</taxon>
        <taxon>Flavobacteriaceae</taxon>
        <taxon>Flavobacterium</taxon>
    </lineage>
</organism>
<keyword evidence="1" id="KW-0597">Phosphoprotein</keyword>